<name>K4CF21_SOLLC</name>
<proteinExistence type="predicted"/>
<evidence type="ECO:0000313" key="3">
    <source>
        <dbReference type="Proteomes" id="UP000004994"/>
    </source>
</evidence>
<feature type="transmembrane region" description="Helical" evidence="1">
    <location>
        <begin position="73"/>
        <end position="100"/>
    </location>
</feature>
<dbReference type="Gramene" id="Solyc07g049170.1.1">
    <property type="protein sequence ID" value="Solyc07g049170.1.1"/>
    <property type="gene ID" value="Solyc07g049170.1"/>
</dbReference>
<keyword evidence="1" id="KW-1133">Transmembrane helix</keyword>
<evidence type="ECO:0000313" key="2">
    <source>
        <dbReference type="EnsemblPlants" id="Solyc07g049170.1.1"/>
    </source>
</evidence>
<dbReference type="InParanoid" id="K4CF21"/>
<reference evidence="2" key="2">
    <citation type="submission" date="2015-06" db="UniProtKB">
        <authorList>
            <consortium name="EnsemblPlants"/>
        </authorList>
    </citation>
    <scope>IDENTIFICATION</scope>
    <source>
        <strain evidence="2">cv. Heinz 1706</strain>
    </source>
</reference>
<keyword evidence="1" id="KW-0472">Membrane</keyword>
<dbReference type="GO" id="GO:0005262">
    <property type="term" value="F:calcium channel activity"/>
    <property type="evidence" value="ECO:0000318"/>
    <property type="project" value="GO_Central"/>
</dbReference>
<keyword evidence="3" id="KW-1185">Reference proteome</keyword>
<organism evidence="2">
    <name type="scientific">Solanum lycopersicum</name>
    <name type="common">Tomato</name>
    <name type="synonym">Lycopersicon esculentum</name>
    <dbReference type="NCBI Taxonomy" id="4081"/>
    <lineage>
        <taxon>Eukaryota</taxon>
        <taxon>Viridiplantae</taxon>
        <taxon>Streptophyta</taxon>
        <taxon>Embryophyta</taxon>
        <taxon>Tracheophyta</taxon>
        <taxon>Spermatophyta</taxon>
        <taxon>Magnoliopsida</taxon>
        <taxon>eudicotyledons</taxon>
        <taxon>Gunneridae</taxon>
        <taxon>Pentapetalae</taxon>
        <taxon>asterids</taxon>
        <taxon>lamiids</taxon>
        <taxon>Solanales</taxon>
        <taxon>Solanaceae</taxon>
        <taxon>Solanoideae</taxon>
        <taxon>Solaneae</taxon>
        <taxon>Solanum</taxon>
        <taxon>Solanum subgen. Lycopersicon</taxon>
    </lineage>
</organism>
<dbReference type="PaxDb" id="4081-Solyc07g049170.1.1"/>
<dbReference type="AlphaFoldDB" id="K4CF21"/>
<accession>K4CF21</accession>
<protein>
    <submittedName>
        <fullName evidence="2">Uncharacterized protein</fullName>
    </submittedName>
</protein>
<evidence type="ECO:0000256" key="1">
    <source>
        <dbReference type="SAM" id="Phobius"/>
    </source>
</evidence>
<dbReference type="HOGENOM" id="CLU_1236850_0_0_1"/>
<dbReference type="GO" id="GO:0016020">
    <property type="term" value="C:membrane"/>
    <property type="evidence" value="ECO:0000318"/>
    <property type="project" value="GO_Central"/>
</dbReference>
<reference evidence="2" key="1">
    <citation type="journal article" date="2012" name="Nature">
        <title>The tomato genome sequence provides insights into fleshy fruit evolution.</title>
        <authorList>
            <consortium name="Tomato Genome Consortium"/>
        </authorList>
    </citation>
    <scope>NUCLEOTIDE SEQUENCE [LARGE SCALE GENOMIC DNA]</scope>
    <source>
        <strain evidence="2">cv. Heinz 1706</strain>
    </source>
</reference>
<dbReference type="EnsemblPlants" id="Solyc07g049170.1.1">
    <property type="protein sequence ID" value="Solyc07g049170.1.1"/>
    <property type="gene ID" value="Solyc07g049170.1"/>
</dbReference>
<dbReference type="Proteomes" id="UP000004994">
    <property type="component" value="Chromosome 7"/>
</dbReference>
<sequence length="224" mass="25364">MLSSTFGSYVRWSSVARGKFTFLSYVASLILIYYTPPRRVMCCSLSQDKCCSPSRFIPFLCSLLKVATRICAFLANLYVVITFACSVTALLLLFLTIASYNGTFPSESFLFGCAPKSSSLRIHSTLPFEAAKRKTVRPLLSDSLASMPFFSNWLNRRSSPLFAAAESIPFSGQDLSYVTICHVVGLWMLLSNKRNKPTIIRITYENSYLKNKLFFYIYIFLKKI</sequence>
<feature type="transmembrane region" description="Helical" evidence="1">
    <location>
        <begin position="20"/>
        <end position="36"/>
    </location>
</feature>
<keyword evidence="1" id="KW-0812">Transmembrane</keyword>